<dbReference type="STRING" id="1391654.AKJ09_01259"/>
<dbReference type="InterPro" id="IPR050638">
    <property type="entry name" value="AA-Vitamin_Transporters"/>
</dbReference>
<accession>A0A0K1PM45</accession>
<evidence type="ECO:0000259" key="8">
    <source>
        <dbReference type="Pfam" id="PF00892"/>
    </source>
</evidence>
<gene>
    <name evidence="9" type="ORF">AKJ09_01259</name>
</gene>
<dbReference type="PANTHER" id="PTHR32322:SF2">
    <property type="entry name" value="EAMA DOMAIN-CONTAINING PROTEIN"/>
    <property type="match status" value="1"/>
</dbReference>
<comment type="subcellular location">
    <subcellularLocation>
        <location evidence="1">Membrane</location>
        <topology evidence="1">Multi-pass membrane protein</topology>
    </subcellularLocation>
</comment>
<evidence type="ECO:0000256" key="7">
    <source>
        <dbReference type="SAM" id="Phobius"/>
    </source>
</evidence>
<feature type="transmembrane region" description="Helical" evidence="7">
    <location>
        <begin position="35"/>
        <end position="53"/>
    </location>
</feature>
<feature type="transmembrane region" description="Helical" evidence="7">
    <location>
        <begin position="249"/>
        <end position="272"/>
    </location>
</feature>
<feature type="domain" description="EamA" evidence="8">
    <location>
        <begin position="158"/>
        <end position="296"/>
    </location>
</feature>
<sequence>MDRGTMRAHLEMLLRAVILGLSFTVVGLTREGLPPLLLTALRFAVGAVALLPLMRRTPERLPGMAALAVYSVLGLCQAAFFGAMFWAAHRISALSMTVLYVSVPFLAYCFGLGFRVEHPSGRLLGILALGACGSLGISWAESGGRLAGVQGGLHLGAGETVFFAGCLGLALYSVLTRWALSRRWLSERAVVRTFWSLVIGGVLVGALGLIEEKLQGLADLKLSDVLLLAYLGVFSTGGTFWLMQRAGAVLTPAAASAYSYAPPIVSMLVLFVTEPQSISWRWLPGAVLVVLAIALLQRRSADPKSRSLPAGHATTPDSRSAAPSSIRSTGVR</sequence>
<feature type="region of interest" description="Disordered" evidence="6">
    <location>
        <begin position="303"/>
        <end position="332"/>
    </location>
</feature>
<evidence type="ECO:0000313" key="9">
    <source>
        <dbReference type="EMBL" id="AKU94595.1"/>
    </source>
</evidence>
<evidence type="ECO:0000256" key="3">
    <source>
        <dbReference type="ARBA" id="ARBA00022692"/>
    </source>
</evidence>
<feature type="compositionally biased region" description="Polar residues" evidence="6">
    <location>
        <begin position="315"/>
        <end position="332"/>
    </location>
</feature>
<feature type="transmembrane region" description="Helical" evidence="7">
    <location>
        <begin position="278"/>
        <end position="296"/>
    </location>
</feature>
<evidence type="ECO:0000256" key="2">
    <source>
        <dbReference type="ARBA" id="ARBA00007362"/>
    </source>
</evidence>
<reference evidence="9 10" key="1">
    <citation type="submission" date="2015-08" db="EMBL/GenBank/DDBJ databases">
        <authorList>
            <person name="Babu N.S."/>
            <person name="Beckwith C.J."/>
            <person name="Beseler K.G."/>
            <person name="Brison A."/>
            <person name="Carone J.V."/>
            <person name="Caskin T.P."/>
            <person name="Diamond M."/>
            <person name="Durham M.E."/>
            <person name="Foxe J.M."/>
            <person name="Go M."/>
            <person name="Henderson B.A."/>
            <person name="Jones I.B."/>
            <person name="McGettigan J.A."/>
            <person name="Micheletti S.J."/>
            <person name="Nasrallah M.E."/>
            <person name="Ortiz D."/>
            <person name="Piller C.R."/>
            <person name="Privatt S.R."/>
            <person name="Schneider S.L."/>
            <person name="Sharp S."/>
            <person name="Smith T.C."/>
            <person name="Stanton J.D."/>
            <person name="Ullery H.E."/>
            <person name="Wilson R.J."/>
            <person name="Serrano M.G."/>
            <person name="Buck G."/>
            <person name="Lee V."/>
            <person name="Wang Y."/>
            <person name="Carvalho R."/>
            <person name="Voegtly L."/>
            <person name="Shi R."/>
            <person name="Duckworth R."/>
            <person name="Johnson A."/>
            <person name="Loviza R."/>
            <person name="Walstead R."/>
            <person name="Shah Z."/>
            <person name="Kiflezghi M."/>
            <person name="Wade K."/>
            <person name="Ball S.L."/>
            <person name="Bradley K.W."/>
            <person name="Asai D.J."/>
            <person name="Bowman C.A."/>
            <person name="Russell D.A."/>
            <person name="Pope W.H."/>
            <person name="Jacobs-Sera D."/>
            <person name="Hendrix R.W."/>
            <person name="Hatfull G.F."/>
        </authorList>
    </citation>
    <scope>NUCLEOTIDE SEQUENCE [LARGE SCALE GENOMIC DNA]</scope>
    <source>
        <strain evidence="9 10">DSM 27648</strain>
    </source>
</reference>
<dbReference type="SUPFAM" id="SSF103481">
    <property type="entry name" value="Multidrug resistance efflux transporter EmrE"/>
    <property type="match status" value="2"/>
</dbReference>
<feature type="transmembrane region" description="Helical" evidence="7">
    <location>
        <begin position="93"/>
        <end position="111"/>
    </location>
</feature>
<organism evidence="9 10">
    <name type="scientific">Labilithrix luteola</name>
    <dbReference type="NCBI Taxonomy" id="1391654"/>
    <lineage>
        <taxon>Bacteria</taxon>
        <taxon>Pseudomonadati</taxon>
        <taxon>Myxococcota</taxon>
        <taxon>Polyangia</taxon>
        <taxon>Polyangiales</taxon>
        <taxon>Labilitrichaceae</taxon>
        <taxon>Labilithrix</taxon>
    </lineage>
</organism>
<keyword evidence="10" id="KW-1185">Reference proteome</keyword>
<keyword evidence="4 7" id="KW-1133">Transmembrane helix</keyword>
<dbReference type="AlphaFoldDB" id="A0A0K1PM45"/>
<evidence type="ECO:0000256" key="6">
    <source>
        <dbReference type="SAM" id="MobiDB-lite"/>
    </source>
</evidence>
<feature type="transmembrane region" description="Helical" evidence="7">
    <location>
        <begin position="160"/>
        <end position="180"/>
    </location>
</feature>
<dbReference type="EMBL" id="CP012333">
    <property type="protein sequence ID" value="AKU94595.1"/>
    <property type="molecule type" value="Genomic_DNA"/>
</dbReference>
<feature type="domain" description="EamA" evidence="8">
    <location>
        <begin position="10"/>
        <end position="138"/>
    </location>
</feature>
<dbReference type="InterPro" id="IPR000620">
    <property type="entry name" value="EamA_dom"/>
</dbReference>
<evidence type="ECO:0000256" key="1">
    <source>
        <dbReference type="ARBA" id="ARBA00004141"/>
    </source>
</evidence>
<feature type="transmembrane region" description="Helical" evidence="7">
    <location>
        <begin position="65"/>
        <end position="87"/>
    </location>
</feature>
<evidence type="ECO:0000313" key="10">
    <source>
        <dbReference type="Proteomes" id="UP000064967"/>
    </source>
</evidence>
<feature type="transmembrane region" description="Helical" evidence="7">
    <location>
        <begin position="12"/>
        <end position="29"/>
    </location>
</feature>
<name>A0A0K1PM45_9BACT</name>
<dbReference type="PANTHER" id="PTHR32322">
    <property type="entry name" value="INNER MEMBRANE TRANSPORTER"/>
    <property type="match status" value="1"/>
</dbReference>
<dbReference type="PATRIC" id="fig|1391654.3.peg.1272"/>
<feature type="transmembrane region" description="Helical" evidence="7">
    <location>
        <begin position="222"/>
        <end position="242"/>
    </location>
</feature>
<evidence type="ECO:0000256" key="5">
    <source>
        <dbReference type="ARBA" id="ARBA00023136"/>
    </source>
</evidence>
<dbReference type="KEGG" id="llu:AKJ09_01259"/>
<feature type="transmembrane region" description="Helical" evidence="7">
    <location>
        <begin position="192"/>
        <end position="210"/>
    </location>
</feature>
<keyword evidence="5 7" id="KW-0472">Membrane</keyword>
<dbReference type="GO" id="GO:0016020">
    <property type="term" value="C:membrane"/>
    <property type="evidence" value="ECO:0007669"/>
    <property type="project" value="UniProtKB-SubCell"/>
</dbReference>
<dbReference type="Pfam" id="PF00892">
    <property type="entry name" value="EamA"/>
    <property type="match status" value="2"/>
</dbReference>
<comment type="similarity">
    <text evidence="2">Belongs to the EamA transporter family.</text>
</comment>
<dbReference type="Proteomes" id="UP000064967">
    <property type="component" value="Chromosome"/>
</dbReference>
<keyword evidence="3 7" id="KW-0812">Transmembrane</keyword>
<protein>
    <submittedName>
        <fullName evidence="9">Integral membrane protein</fullName>
    </submittedName>
</protein>
<proteinExistence type="inferred from homology"/>
<dbReference type="InterPro" id="IPR037185">
    <property type="entry name" value="EmrE-like"/>
</dbReference>
<evidence type="ECO:0000256" key="4">
    <source>
        <dbReference type="ARBA" id="ARBA00022989"/>
    </source>
</evidence>
<feature type="transmembrane region" description="Helical" evidence="7">
    <location>
        <begin position="123"/>
        <end position="140"/>
    </location>
</feature>